<evidence type="ECO:0000313" key="2">
    <source>
        <dbReference type="EMBL" id="ORY79641.1"/>
    </source>
</evidence>
<gene>
    <name evidence="2" type="ORF">LY90DRAFT_500661</name>
</gene>
<sequence>MMKRKPTAILLKAEDITEYEQMKEINKIREQAELLNKQEKRKKMERRELSIQERIGCKLANNCEQLFQQAFNDAVDIANDKTLNLDSYNIFLPLFDNSNLPNQNNNTK</sequence>
<dbReference type="InterPro" id="IPR018860">
    <property type="entry name" value="APC_suCDC26"/>
</dbReference>
<accession>A0A1Y2F6Z4</accession>
<dbReference type="Proteomes" id="UP000193920">
    <property type="component" value="Unassembled WGS sequence"/>
</dbReference>
<dbReference type="GO" id="GO:0005680">
    <property type="term" value="C:anaphase-promoting complex"/>
    <property type="evidence" value="ECO:0007669"/>
    <property type="project" value="InterPro"/>
</dbReference>
<evidence type="ECO:0000313" key="3">
    <source>
        <dbReference type="Proteomes" id="UP000193920"/>
    </source>
</evidence>
<organism evidence="2 3">
    <name type="scientific">Neocallimastix californiae</name>
    <dbReference type="NCBI Taxonomy" id="1754190"/>
    <lineage>
        <taxon>Eukaryota</taxon>
        <taxon>Fungi</taxon>
        <taxon>Fungi incertae sedis</taxon>
        <taxon>Chytridiomycota</taxon>
        <taxon>Chytridiomycota incertae sedis</taxon>
        <taxon>Neocallimastigomycetes</taxon>
        <taxon>Neocallimastigales</taxon>
        <taxon>Neocallimastigaceae</taxon>
        <taxon>Neocallimastix</taxon>
    </lineage>
</organism>
<proteinExistence type="predicted"/>
<protein>
    <submittedName>
        <fullName evidence="2">Uncharacterized protein</fullName>
    </submittedName>
</protein>
<reference evidence="2 3" key="1">
    <citation type="submission" date="2016-08" db="EMBL/GenBank/DDBJ databases">
        <title>A Parts List for Fungal Cellulosomes Revealed by Comparative Genomics.</title>
        <authorList>
            <consortium name="DOE Joint Genome Institute"/>
            <person name="Haitjema C.H."/>
            <person name="Gilmore S.P."/>
            <person name="Henske J.K."/>
            <person name="Solomon K.V."/>
            <person name="De Groot R."/>
            <person name="Kuo A."/>
            <person name="Mondo S.J."/>
            <person name="Salamov A.A."/>
            <person name="Labutti K."/>
            <person name="Zhao Z."/>
            <person name="Chiniquy J."/>
            <person name="Barry K."/>
            <person name="Brewer H.M."/>
            <person name="Purvine S.O."/>
            <person name="Wright A.T."/>
            <person name="Boxma B."/>
            <person name="Van Alen T."/>
            <person name="Hackstein J.H."/>
            <person name="Baker S.E."/>
            <person name="Grigoriev I.V."/>
            <person name="O'Malley M.A."/>
        </authorList>
    </citation>
    <scope>NUCLEOTIDE SEQUENCE [LARGE SCALE GENOMIC DNA]</scope>
    <source>
        <strain evidence="2 3">G1</strain>
    </source>
</reference>
<comment type="caution">
    <text evidence="2">The sequence shown here is derived from an EMBL/GenBank/DDBJ whole genome shotgun (WGS) entry which is preliminary data.</text>
</comment>
<evidence type="ECO:0000256" key="1">
    <source>
        <dbReference type="ARBA" id="ARBA00022786"/>
    </source>
</evidence>
<dbReference type="AlphaFoldDB" id="A0A1Y2F6Z4"/>
<keyword evidence="1" id="KW-0833">Ubl conjugation pathway</keyword>
<dbReference type="Pfam" id="PF10471">
    <property type="entry name" value="ANAPC_CDC26"/>
    <property type="match status" value="1"/>
</dbReference>
<dbReference type="GO" id="GO:0031145">
    <property type="term" value="P:anaphase-promoting complex-dependent catabolic process"/>
    <property type="evidence" value="ECO:0007669"/>
    <property type="project" value="InterPro"/>
</dbReference>
<name>A0A1Y2F6Z4_9FUNG</name>
<keyword evidence="3" id="KW-1185">Reference proteome</keyword>
<dbReference type="EMBL" id="MCOG01000014">
    <property type="protein sequence ID" value="ORY79641.1"/>
    <property type="molecule type" value="Genomic_DNA"/>
</dbReference>